<accession>A0A1W0W0K7</accession>
<sequence>MASHEHKIDHLDQPYYGPPIPPAPPATTSAGVRPPGRRRDSYALFCHAFRVLTLVLIALGVVALVLWLVYQPSNLKAYVDSAQLTRFDLATDANGTGTQLLRYNLTVGVSIRNPNRKQAVLYRRLDAVAFYGGQRFGYVDFPRMQQDRKSTMEVRPSFHGQAAFATGEAALFGREKEEGFFGINVKLHTRVRLKVIIVNSVEYRPDVDCYIRVPDPSNATAVALGFTPTQCHVDDFS</sequence>
<dbReference type="GO" id="GO:0098542">
    <property type="term" value="P:defense response to other organism"/>
    <property type="evidence" value="ECO:0007669"/>
    <property type="project" value="InterPro"/>
</dbReference>
<reference evidence="6" key="2">
    <citation type="journal article" date="2018" name="Plant J.">
        <title>The Sorghum bicolor reference genome: improved assembly, gene annotations, a transcriptome atlas, and signatures of genome organization.</title>
        <authorList>
            <person name="McCormick R.F."/>
            <person name="Truong S.K."/>
            <person name="Sreedasyam A."/>
            <person name="Jenkins J."/>
            <person name="Shu S."/>
            <person name="Sims D."/>
            <person name="Kennedy M."/>
            <person name="Amirebrahimi M."/>
            <person name="Weers B.D."/>
            <person name="McKinley B."/>
            <person name="Mattison A."/>
            <person name="Morishige D.T."/>
            <person name="Grimwood J."/>
            <person name="Schmutz J."/>
            <person name="Mullet J.E."/>
        </authorList>
    </citation>
    <scope>NUCLEOTIDE SEQUENCE [LARGE SCALE GENOMIC DNA]</scope>
    <source>
        <strain evidence="6">cv. BTx623</strain>
    </source>
</reference>
<name>A0A1W0W0K7_SORBI</name>
<keyword evidence="4" id="KW-1133">Transmembrane helix</keyword>
<dbReference type="InParanoid" id="A0A1W0W0K7"/>
<feature type="compositionally biased region" description="Pro residues" evidence="3">
    <location>
        <begin position="16"/>
        <end position="25"/>
    </location>
</feature>
<dbReference type="Gramene" id="OQU87908">
    <property type="protein sequence ID" value="OQU87908"/>
    <property type="gene ID" value="SORBI_3003G366200"/>
</dbReference>
<proteinExistence type="predicted"/>
<gene>
    <name evidence="5" type="ORF">SORBI_3003G366200</name>
</gene>
<dbReference type="PANTHER" id="PTHR31415:SF156">
    <property type="entry name" value="OS01G0864300 PROTEIN"/>
    <property type="match status" value="1"/>
</dbReference>
<dbReference type="GO" id="GO:0009506">
    <property type="term" value="C:plasmodesma"/>
    <property type="evidence" value="ECO:0000318"/>
    <property type="project" value="GO_Central"/>
</dbReference>
<dbReference type="OMA" id="QCHVDDF"/>
<protein>
    <submittedName>
        <fullName evidence="5">Uncharacterized protein</fullName>
    </submittedName>
</protein>
<dbReference type="PANTHER" id="PTHR31415">
    <property type="entry name" value="OS05G0367900 PROTEIN"/>
    <property type="match status" value="1"/>
</dbReference>
<evidence type="ECO:0000313" key="5">
    <source>
        <dbReference type="EMBL" id="OQU87908.1"/>
    </source>
</evidence>
<keyword evidence="4" id="KW-0812">Transmembrane</keyword>
<reference evidence="5 6" key="1">
    <citation type="journal article" date="2009" name="Nature">
        <title>The Sorghum bicolor genome and the diversification of grasses.</title>
        <authorList>
            <person name="Paterson A.H."/>
            <person name="Bowers J.E."/>
            <person name="Bruggmann R."/>
            <person name="Dubchak I."/>
            <person name="Grimwood J."/>
            <person name="Gundlach H."/>
            <person name="Haberer G."/>
            <person name="Hellsten U."/>
            <person name="Mitros T."/>
            <person name="Poliakov A."/>
            <person name="Schmutz J."/>
            <person name="Spannagl M."/>
            <person name="Tang H."/>
            <person name="Wang X."/>
            <person name="Wicker T."/>
            <person name="Bharti A.K."/>
            <person name="Chapman J."/>
            <person name="Feltus F.A."/>
            <person name="Gowik U."/>
            <person name="Grigoriev I.V."/>
            <person name="Lyons E."/>
            <person name="Maher C.A."/>
            <person name="Martis M."/>
            <person name="Narechania A."/>
            <person name="Otillar R.P."/>
            <person name="Penning B.W."/>
            <person name="Salamov A.A."/>
            <person name="Wang Y."/>
            <person name="Zhang L."/>
            <person name="Carpita N.C."/>
            <person name="Freeling M."/>
            <person name="Gingle A.R."/>
            <person name="Hash C.T."/>
            <person name="Keller B."/>
            <person name="Klein P."/>
            <person name="Kresovich S."/>
            <person name="McCann M.C."/>
            <person name="Ming R."/>
            <person name="Peterson D.G."/>
            <person name="Mehboob-ur-Rahman"/>
            <person name="Ware D."/>
            <person name="Westhoff P."/>
            <person name="Mayer K.F."/>
            <person name="Messing J."/>
            <person name="Rokhsar D.S."/>
        </authorList>
    </citation>
    <scope>NUCLEOTIDE SEQUENCE [LARGE SCALE GENOMIC DNA]</scope>
    <source>
        <strain evidence="6">cv. BTx623</strain>
    </source>
</reference>
<feature type="transmembrane region" description="Helical" evidence="4">
    <location>
        <begin position="42"/>
        <end position="70"/>
    </location>
</feature>
<evidence type="ECO:0000256" key="4">
    <source>
        <dbReference type="SAM" id="Phobius"/>
    </source>
</evidence>
<feature type="compositionally biased region" description="Basic and acidic residues" evidence="3">
    <location>
        <begin position="1"/>
        <end position="12"/>
    </location>
</feature>
<evidence type="ECO:0000256" key="3">
    <source>
        <dbReference type="SAM" id="MobiDB-lite"/>
    </source>
</evidence>
<dbReference type="KEGG" id="sbi:8062369"/>
<organism evidence="5 6">
    <name type="scientific">Sorghum bicolor</name>
    <name type="common">Sorghum</name>
    <name type="synonym">Sorghum vulgare</name>
    <dbReference type="NCBI Taxonomy" id="4558"/>
    <lineage>
        <taxon>Eukaryota</taxon>
        <taxon>Viridiplantae</taxon>
        <taxon>Streptophyta</taxon>
        <taxon>Embryophyta</taxon>
        <taxon>Tracheophyta</taxon>
        <taxon>Spermatophyta</taxon>
        <taxon>Magnoliopsida</taxon>
        <taxon>Liliopsida</taxon>
        <taxon>Poales</taxon>
        <taxon>Poaceae</taxon>
        <taxon>PACMAD clade</taxon>
        <taxon>Panicoideae</taxon>
        <taxon>Andropogonodae</taxon>
        <taxon>Andropogoneae</taxon>
        <taxon>Sorghinae</taxon>
        <taxon>Sorghum</taxon>
    </lineage>
</organism>
<dbReference type="InterPro" id="IPR044839">
    <property type="entry name" value="NDR1-like"/>
</dbReference>
<dbReference type="STRING" id="4558.A0A1W0W0K7"/>
<dbReference type="EMBL" id="CM000762">
    <property type="protein sequence ID" value="OQU87908.1"/>
    <property type="molecule type" value="Genomic_DNA"/>
</dbReference>
<evidence type="ECO:0000256" key="1">
    <source>
        <dbReference type="ARBA" id="ARBA00004370"/>
    </source>
</evidence>
<dbReference type="Proteomes" id="UP000000768">
    <property type="component" value="Chromosome 3"/>
</dbReference>
<feature type="region of interest" description="Disordered" evidence="3">
    <location>
        <begin position="1"/>
        <end position="34"/>
    </location>
</feature>
<evidence type="ECO:0000313" key="6">
    <source>
        <dbReference type="Proteomes" id="UP000000768"/>
    </source>
</evidence>
<comment type="subcellular location">
    <subcellularLocation>
        <location evidence="1">Membrane</location>
    </subcellularLocation>
</comment>
<evidence type="ECO:0000256" key="2">
    <source>
        <dbReference type="ARBA" id="ARBA00023136"/>
    </source>
</evidence>
<dbReference type="AlphaFoldDB" id="A0A1W0W0K7"/>
<dbReference type="GO" id="GO:0005886">
    <property type="term" value="C:plasma membrane"/>
    <property type="evidence" value="ECO:0000318"/>
    <property type="project" value="GO_Central"/>
</dbReference>
<dbReference type="eggNOG" id="ENOG502QUR9">
    <property type="taxonomic scope" value="Eukaryota"/>
</dbReference>
<dbReference type="OrthoDB" id="1889094at2759"/>
<keyword evidence="2 4" id="KW-0472">Membrane</keyword>
<keyword evidence="6" id="KW-1185">Reference proteome</keyword>